<dbReference type="Gene3D" id="3.10.590.10">
    <property type="entry name" value="ph1033 like domains"/>
    <property type="match status" value="1"/>
</dbReference>
<name>A0ABS5T343_9GAMM</name>
<dbReference type="RefSeq" id="WP_214212608.1">
    <property type="nucleotide sequence ID" value="NZ_JABBFO010000003.1"/>
</dbReference>
<evidence type="ECO:0000259" key="1">
    <source>
        <dbReference type="Pfam" id="PF01844"/>
    </source>
</evidence>
<evidence type="ECO:0000313" key="2">
    <source>
        <dbReference type="EMBL" id="MBT0726788.1"/>
    </source>
</evidence>
<dbReference type="SUPFAM" id="SSF88697">
    <property type="entry name" value="PUA domain-like"/>
    <property type="match status" value="1"/>
</dbReference>
<dbReference type="InterPro" id="IPR002711">
    <property type="entry name" value="HNH"/>
</dbReference>
<dbReference type="CDD" id="cd00085">
    <property type="entry name" value="HNHc"/>
    <property type="match status" value="1"/>
</dbReference>
<keyword evidence="3" id="KW-1185">Reference proteome</keyword>
<dbReference type="Proteomes" id="UP000786875">
    <property type="component" value="Unassembled WGS sequence"/>
</dbReference>
<accession>A0ABS5T343</accession>
<dbReference type="EMBL" id="JABBFO010000003">
    <property type="protein sequence ID" value="MBT0726788.1"/>
    <property type="molecule type" value="Genomic_DNA"/>
</dbReference>
<comment type="caution">
    <text evidence="2">The sequence shown here is derived from an EMBL/GenBank/DDBJ whole genome shotgun (WGS) entry which is preliminary data.</text>
</comment>
<feature type="domain" description="HNH" evidence="1">
    <location>
        <begin position="211"/>
        <end position="265"/>
    </location>
</feature>
<proteinExistence type="predicted"/>
<protein>
    <recommendedName>
        <fullName evidence="1">HNH domain-containing protein</fullName>
    </recommendedName>
</protein>
<evidence type="ECO:0000313" key="3">
    <source>
        <dbReference type="Proteomes" id="UP000786875"/>
    </source>
</evidence>
<sequence length="286" mass="32339">MIWVTYVSNKPFSKINFPIGMQNGIWGVNDKKHGSVKDVKEGDLVAFVYSISWLKAEGPTPAGFSRVGKDKLSDFRGMVKKIIIGRVTRGYYKSTDKVWPDDEIYPHRFRFEIIKDFGEDILFGTEFFNQDFVEAARKSACTQGSVTPTESIDVLADVTVPDEPTDDAISSSHHASEGRPIYRVHKSRERNAKLIKIKKDKVIKETGTLACEVCNFDFSKAYGKTGSGFAECHHINPLNLRDENETTTVNDLAILCANCHRMIHRKRAWLSVDELKSIFIQNRPSS</sequence>
<dbReference type="InterPro" id="IPR003615">
    <property type="entry name" value="HNH_nuc"/>
</dbReference>
<gene>
    <name evidence="2" type="ORF">HGT73_05225</name>
</gene>
<dbReference type="Pfam" id="PF01844">
    <property type="entry name" value="HNH"/>
    <property type="match status" value="1"/>
</dbReference>
<organism evidence="2 3">
    <name type="scientific">Rosenbergiella australiborealis</name>
    <dbReference type="NCBI Taxonomy" id="1544696"/>
    <lineage>
        <taxon>Bacteria</taxon>
        <taxon>Pseudomonadati</taxon>
        <taxon>Pseudomonadota</taxon>
        <taxon>Gammaproteobacteria</taxon>
        <taxon>Enterobacterales</taxon>
        <taxon>Erwiniaceae</taxon>
        <taxon>Rosenbergiella</taxon>
    </lineage>
</organism>
<reference evidence="2 3" key="1">
    <citation type="submission" date="2020-04" db="EMBL/GenBank/DDBJ databases">
        <title>Genome sequencing of Rosenbergiella species.</title>
        <authorList>
            <person name="Alvarez-Perez S."/>
            <person name="Lievens B."/>
        </authorList>
    </citation>
    <scope>NUCLEOTIDE SEQUENCE [LARGE SCALE GENOMIC DNA]</scope>
    <source>
        <strain evidence="2 3">CdVSA20.1</strain>
    </source>
</reference>
<dbReference type="InterPro" id="IPR015947">
    <property type="entry name" value="PUA-like_sf"/>
</dbReference>